<dbReference type="EMBL" id="ML993591">
    <property type="protein sequence ID" value="KAF2168227.1"/>
    <property type="molecule type" value="Genomic_DNA"/>
</dbReference>
<reference evidence="2" key="1">
    <citation type="journal article" date="2020" name="Stud. Mycol.">
        <title>101 Dothideomycetes genomes: a test case for predicting lifestyles and emergence of pathogens.</title>
        <authorList>
            <person name="Haridas S."/>
            <person name="Albert R."/>
            <person name="Binder M."/>
            <person name="Bloem J."/>
            <person name="Labutti K."/>
            <person name="Salamov A."/>
            <person name="Andreopoulos B."/>
            <person name="Baker S."/>
            <person name="Barry K."/>
            <person name="Bills G."/>
            <person name="Bluhm B."/>
            <person name="Cannon C."/>
            <person name="Castanera R."/>
            <person name="Culley D."/>
            <person name="Daum C."/>
            <person name="Ezra D."/>
            <person name="Gonzalez J."/>
            <person name="Henrissat B."/>
            <person name="Kuo A."/>
            <person name="Liang C."/>
            <person name="Lipzen A."/>
            <person name="Lutzoni F."/>
            <person name="Magnuson J."/>
            <person name="Mondo S."/>
            <person name="Nolan M."/>
            <person name="Ohm R."/>
            <person name="Pangilinan J."/>
            <person name="Park H.-J."/>
            <person name="Ramirez L."/>
            <person name="Alfaro M."/>
            <person name="Sun H."/>
            <person name="Tritt A."/>
            <person name="Yoshinaga Y."/>
            <person name="Zwiers L.-H."/>
            <person name="Turgeon B."/>
            <person name="Goodwin S."/>
            <person name="Spatafora J."/>
            <person name="Crous P."/>
            <person name="Grigoriev I."/>
        </authorList>
    </citation>
    <scope>NUCLEOTIDE SEQUENCE</scope>
    <source>
        <strain evidence="2">ATCC 36951</strain>
    </source>
</reference>
<dbReference type="GeneID" id="54559238"/>
<evidence type="ECO:0000259" key="1">
    <source>
        <dbReference type="Pfam" id="PF20150"/>
    </source>
</evidence>
<evidence type="ECO:0000313" key="2">
    <source>
        <dbReference type="EMBL" id="KAF2168227.1"/>
    </source>
</evidence>
<proteinExistence type="predicted"/>
<dbReference type="PANTHER" id="PTHR42085">
    <property type="entry name" value="F-BOX DOMAIN-CONTAINING PROTEIN"/>
    <property type="match status" value="1"/>
</dbReference>
<protein>
    <recommendedName>
        <fullName evidence="1">2EXR domain-containing protein</fullName>
    </recommendedName>
</protein>
<feature type="domain" description="2EXR" evidence="1">
    <location>
        <begin position="5"/>
        <end position="81"/>
    </location>
</feature>
<accession>A0A6A6CLX3</accession>
<dbReference type="RefSeq" id="XP_033669116.1">
    <property type="nucleotide sequence ID" value="XM_033805966.1"/>
</dbReference>
<keyword evidence="3" id="KW-1185">Reference proteome</keyword>
<evidence type="ECO:0000313" key="3">
    <source>
        <dbReference type="Proteomes" id="UP000799537"/>
    </source>
</evidence>
<sequence length="285" mass="33461">MDRSPFAKLAPELRNQIYELVLYDPQGFVFTYRNGRYDKNKLVDIRKPNRKPKEANFFAITTVCRQMRKETSQLFYSINTFTHPMKLYRFGTKMSKEQTRRYGLRLKHGRKWLKSIGPANSAAISHYEIDLGQWELWRSDGSGSREWRTMARCLERKQLLPMLRQSAIFVSMTLTIDHRHLRIYTSPRRLPCLVGEGTYEWECLSVRFTIPEDQKEAGEAIERTYREKLKEMEGHVDHQDCRVAEWLQTIRIGLRKCRKAMMHAVGIKEEEVEGATDAVGGHQIG</sequence>
<organism evidence="2 3">
    <name type="scientific">Zasmidium cellare ATCC 36951</name>
    <dbReference type="NCBI Taxonomy" id="1080233"/>
    <lineage>
        <taxon>Eukaryota</taxon>
        <taxon>Fungi</taxon>
        <taxon>Dikarya</taxon>
        <taxon>Ascomycota</taxon>
        <taxon>Pezizomycotina</taxon>
        <taxon>Dothideomycetes</taxon>
        <taxon>Dothideomycetidae</taxon>
        <taxon>Mycosphaerellales</taxon>
        <taxon>Mycosphaerellaceae</taxon>
        <taxon>Zasmidium</taxon>
    </lineage>
</organism>
<dbReference type="AlphaFoldDB" id="A0A6A6CLX3"/>
<dbReference type="InterPro" id="IPR045518">
    <property type="entry name" value="2EXR"/>
</dbReference>
<name>A0A6A6CLX3_ZASCE</name>
<dbReference type="PANTHER" id="PTHR42085:SF2">
    <property type="entry name" value="F-BOX DOMAIN-CONTAINING PROTEIN"/>
    <property type="match status" value="1"/>
</dbReference>
<dbReference type="OrthoDB" id="3816007at2759"/>
<dbReference type="Pfam" id="PF20150">
    <property type="entry name" value="2EXR"/>
    <property type="match status" value="1"/>
</dbReference>
<dbReference type="InterPro" id="IPR038883">
    <property type="entry name" value="AN11006-like"/>
</dbReference>
<gene>
    <name evidence="2" type="ORF">M409DRAFT_21667</name>
</gene>
<dbReference type="Proteomes" id="UP000799537">
    <property type="component" value="Unassembled WGS sequence"/>
</dbReference>